<dbReference type="PROSITE" id="PS51257">
    <property type="entry name" value="PROKAR_LIPOPROTEIN"/>
    <property type="match status" value="1"/>
</dbReference>
<evidence type="ECO:0000256" key="1">
    <source>
        <dbReference type="ARBA" id="ARBA00000971"/>
    </source>
</evidence>
<comment type="subcellular location">
    <subcellularLocation>
        <location evidence="2 11">Cell membrane</location>
        <topology evidence="2 11">Lipid-anchor</topology>
    </subcellularLocation>
</comment>
<dbReference type="PANTHER" id="PTHR47245:SF1">
    <property type="entry name" value="FOLDASE PROTEIN PRSA"/>
    <property type="match status" value="1"/>
</dbReference>
<dbReference type="AlphaFoldDB" id="V7HUJ5"/>
<evidence type="ECO:0000256" key="2">
    <source>
        <dbReference type="ARBA" id="ARBA00004193"/>
    </source>
</evidence>
<dbReference type="GO" id="GO:0005886">
    <property type="term" value="C:plasma membrane"/>
    <property type="evidence" value="ECO:0007669"/>
    <property type="project" value="UniProtKB-SubCell"/>
</dbReference>
<dbReference type="NCBIfam" id="NF003356">
    <property type="entry name" value="PRK04405.1"/>
    <property type="match status" value="1"/>
</dbReference>
<evidence type="ECO:0000313" key="15">
    <source>
        <dbReference type="Proteomes" id="UP000018559"/>
    </source>
</evidence>
<dbReference type="SUPFAM" id="SSF54534">
    <property type="entry name" value="FKBP-like"/>
    <property type="match status" value="1"/>
</dbReference>
<dbReference type="EC" id="5.2.1.8" evidence="11"/>
<dbReference type="HAMAP" id="MF_01145">
    <property type="entry name" value="Foldase_PrsA"/>
    <property type="match status" value="1"/>
</dbReference>
<dbReference type="InterPro" id="IPR023059">
    <property type="entry name" value="Foldase_PrsA"/>
</dbReference>
<evidence type="ECO:0000256" key="4">
    <source>
        <dbReference type="ARBA" id="ARBA00022475"/>
    </source>
</evidence>
<dbReference type="GO" id="GO:0003755">
    <property type="term" value="F:peptidyl-prolyl cis-trans isomerase activity"/>
    <property type="evidence" value="ECO:0007669"/>
    <property type="project" value="UniProtKB-UniRule"/>
</dbReference>
<dbReference type="PATRIC" id="fig|1392007.3.peg.1313"/>
<accession>V7HUJ5</accession>
<dbReference type="Proteomes" id="UP000018559">
    <property type="component" value="Unassembled WGS sequence"/>
</dbReference>
<comment type="caution">
    <text evidence="14">The sequence shown here is derived from an EMBL/GenBank/DDBJ whole genome shotgun (WGS) entry which is preliminary data.</text>
</comment>
<evidence type="ECO:0000256" key="9">
    <source>
        <dbReference type="ARBA" id="ARBA00023235"/>
    </source>
</evidence>
<evidence type="ECO:0000256" key="10">
    <source>
        <dbReference type="ARBA" id="ARBA00023288"/>
    </source>
</evidence>
<evidence type="ECO:0000256" key="3">
    <source>
        <dbReference type="ARBA" id="ARBA00006071"/>
    </source>
</evidence>
<dbReference type="InterPro" id="IPR046357">
    <property type="entry name" value="PPIase_dom_sf"/>
</dbReference>
<dbReference type="InterPro" id="IPR050245">
    <property type="entry name" value="PrsA_foldase"/>
</dbReference>
<organism evidence="14 15">
    <name type="scientific">Ligilactobacillus equi DPC 6820</name>
    <dbReference type="NCBI Taxonomy" id="1392007"/>
    <lineage>
        <taxon>Bacteria</taxon>
        <taxon>Bacillati</taxon>
        <taxon>Bacillota</taxon>
        <taxon>Bacilli</taxon>
        <taxon>Lactobacillales</taxon>
        <taxon>Lactobacillaceae</taxon>
        <taxon>Ligilactobacillus</taxon>
    </lineage>
</organism>
<dbReference type="Pfam" id="PF00639">
    <property type="entry name" value="Rotamase"/>
    <property type="match status" value="1"/>
</dbReference>
<dbReference type="EMBL" id="AWWH01000145">
    <property type="protein sequence ID" value="ETA73869.1"/>
    <property type="molecule type" value="Genomic_DNA"/>
</dbReference>
<keyword evidence="8 11" id="KW-0564">Palmitate</keyword>
<proteinExistence type="inferred from homology"/>
<feature type="signal peptide" evidence="12">
    <location>
        <begin position="1"/>
        <end position="23"/>
    </location>
</feature>
<sequence length="303" mass="33706">MCQFNMKKWLVALAGILMTFSLAACSKTVATTAGGKITESEYYSSLKQTSSGKQVLQEMILNKLLEHDYGKKVSSKQVTKEYNAYKNQYGSSFELYLTQSGLTKAQFKEQIRSSLLMQEAVKANTKITNKMIDKQWKKYQPTITVAHILVDKKSTAEDLIKQLQADPSLKNFKKLAKKNSTDTSSASDGGVLPSFNNTDTDLASKFKKAAFALKQGEYTTTPVKTSYGYHIIYSVKNPGKGQKKDHISELKSQIISEKMNDSTYLQKVLTKVLKKGKVNIKDSDLKDVLANYLSTSTSSSSSK</sequence>
<evidence type="ECO:0000313" key="14">
    <source>
        <dbReference type="EMBL" id="ETA73869.1"/>
    </source>
</evidence>
<dbReference type="SUPFAM" id="SSF109998">
    <property type="entry name" value="Triger factor/SurA peptide-binding domain-like"/>
    <property type="match status" value="1"/>
</dbReference>
<evidence type="ECO:0000259" key="13">
    <source>
        <dbReference type="PROSITE" id="PS50198"/>
    </source>
</evidence>
<name>V7HUJ5_9LACO</name>
<dbReference type="InterPro" id="IPR027304">
    <property type="entry name" value="Trigger_fact/SurA_dom_sf"/>
</dbReference>
<evidence type="ECO:0000256" key="5">
    <source>
        <dbReference type="ARBA" id="ARBA00022729"/>
    </source>
</evidence>
<keyword evidence="9 11" id="KW-0413">Isomerase</keyword>
<dbReference type="PROSITE" id="PS50198">
    <property type="entry name" value="PPIC_PPIASE_2"/>
    <property type="match status" value="1"/>
</dbReference>
<gene>
    <name evidence="11" type="primary">prsA</name>
    <name evidence="14" type="ORF">LEQ_0849c</name>
</gene>
<feature type="chain" id="PRO_5008977141" description="Foldase protein PrsA" evidence="12">
    <location>
        <begin position="24"/>
        <end position="303"/>
    </location>
</feature>
<evidence type="ECO:0000256" key="11">
    <source>
        <dbReference type="HAMAP-Rule" id="MF_01145"/>
    </source>
</evidence>
<dbReference type="PANTHER" id="PTHR47245">
    <property type="entry name" value="PEPTIDYLPROLYL ISOMERASE"/>
    <property type="match status" value="1"/>
</dbReference>
<dbReference type="InterPro" id="IPR000297">
    <property type="entry name" value="PPIase_PpiC"/>
</dbReference>
<keyword evidence="4 11" id="KW-1003">Cell membrane</keyword>
<dbReference type="GO" id="GO:0006457">
    <property type="term" value="P:protein folding"/>
    <property type="evidence" value="ECO:0007669"/>
    <property type="project" value="UniProtKB-UniRule"/>
</dbReference>
<keyword evidence="6 11" id="KW-0697">Rotamase</keyword>
<comment type="catalytic activity">
    <reaction evidence="1 11">
        <text>[protein]-peptidylproline (omega=180) = [protein]-peptidylproline (omega=0)</text>
        <dbReference type="Rhea" id="RHEA:16237"/>
        <dbReference type="Rhea" id="RHEA-COMP:10747"/>
        <dbReference type="Rhea" id="RHEA-COMP:10748"/>
        <dbReference type="ChEBI" id="CHEBI:83833"/>
        <dbReference type="ChEBI" id="CHEBI:83834"/>
        <dbReference type="EC" id="5.2.1.8"/>
    </reaction>
</comment>
<evidence type="ECO:0000256" key="6">
    <source>
        <dbReference type="ARBA" id="ARBA00023110"/>
    </source>
</evidence>
<dbReference type="Gene3D" id="3.10.50.40">
    <property type="match status" value="1"/>
</dbReference>
<evidence type="ECO:0000256" key="7">
    <source>
        <dbReference type="ARBA" id="ARBA00023136"/>
    </source>
</evidence>
<keyword evidence="5 11" id="KW-0732">Signal</keyword>
<reference evidence="14 15" key="1">
    <citation type="journal article" date="2014" name="Genome Announc.">
        <title>The Genome of the Predominant Equine Lactobacillus Species, Lactobacillus equi, Is Reflective of Its Lifestyle Adaptations to an Herbivorous Host.</title>
        <authorList>
            <person name="O'Donnell M.M."/>
            <person name="Harris H.M."/>
            <person name="O'Toole P.W."/>
            <person name="Ross R.P."/>
        </authorList>
    </citation>
    <scope>NUCLEOTIDE SEQUENCE [LARGE SCALE GENOMIC DNA]</scope>
    <source>
        <strain evidence="14 15">DPC 6820</strain>
    </source>
</reference>
<keyword evidence="15" id="KW-1185">Reference proteome</keyword>
<keyword evidence="7 11" id="KW-0472">Membrane</keyword>
<protein>
    <recommendedName>
        <fullName evidence="11">Foldase protein PrsA</fullName>
        <ecNumber evidence="11">5.2.1.8</ecNumber>
    </recommendedName>
</protein>
<evidence type="ECO:0000256" key="8">
    <source>
        <dbReference type="ARBA" id="ARBA00023139"/>
    </source>
</evidence>
<feature type="domain" description="PpiC" evidence="13">
    <location>
        <begin position="140"/>
        <end position="236"/>
    </location>
</feature>
<dbReference type="Gene3D" id="1.10.4030.10">
    <property type="entry name" value="Porin chaperone SurA, peptide-binding domain"/>
    <property type="match status" value="1"/>
</dbReference>
<comment type="similarity">
    <text evidence="3 11">Belongs to the PrsA family.</text>
</comment>
<keyword evidence="10 11" id="KW-0449">Lipoprotein</keyword>
<comment type="function">
    <text evidence="11">Plays a major role in protein secretion by helping the post-translocational extracellular folding of several secreted proteins.</text>
</comment>
<evidence type="ECO:0000256" key="12">
    <source>
        <dbReference type="SAM" id="SignalP"/>
    </source>
</evidence>